<feature type="signal peptide" evidence="1">
    <location>
        <begin position="1"/>
        <end position="21"/>
    </location>
</feature>
<evidence type="ECO:0000313" key="3">
    <source>
        <dbReference type="Proteomes" id="UP001596472"/>
    </source>
</evidence>
<dbReference type="RefSeq" id="WP_379713321.1">
    <property type="nucleotide sequence ID" value="NZ_JBHTBS010000007.1"/>
</dbReference>
<gene>
    <name evidence="2" type="ORF">ACFQY0_13680</name>
</gene>
<organism evidence="2 3">
    <name type="scientific">Haloferula chungangensis</name>
    <dbReference type="NCBI Taxonomy" id="1048331"/>
    <lineage>
        <taxon>Bacteria</taxon>
        <taxon>Pseudomonadati</taxon>
        <taxon>Verrucomicrobiota</taxon>
        <taxon>Verrucomicrobiia</taxon>
        <taxon>Verrucomicrobiales</taxon>
        <taxon>Verrucomicrobiaceae</taxon>
        <taxon>Haloferula</taxon>
    </lineage>
</organism>
<sequence>MNIRSALIMIGIASLAMPAFGNDQTLKSEEIRVGSMVLAIDAALKSPEKKESLETIARYGTDTRHYVMIRGWLSELLKGTESQLAATTDPELKAKHQQKADFLKKAIRRIDLE</sequence>
<reference evidence="3" key="1">
    <citation type="journal article" date="2019" name="Int. J. Syst. Evol. Microbiol.">
        <title>The Global Catalogue of Microorganisms (GCM) 10K type strain sequencing project: providing services to taxonomists for standard genome sequencing and annotation.</title>
        <authorList>
            <consortium name="The Broad Institute Genomics Platform"/>
            <consortium name="The Broad Institute Genome Sequencing Center for Infectious Disease"/>
            <person name="Wu L."/>
            <person name="Ma J."/>
        </authorList>
    </citation>
    <scope>NUCLEOTIDE SEQUENCE [LARGE SCALE GENOMIC DNA]</scope>
    <source>
        <strain evidence="3">CGMCC 4.1467</strain>
    </source>
</reference>
<name>A0ABW2LAB5_9BACT</name>
<dbReference type="EMBL" id="JBHTBS010000007">
    <property type="protein sequence ID" value="MFC7338239.1"/>
    <property type="molecule type" value="Genomic_DNA"/>
</dbReference>
<accession>A0ABW2LAB5</accession>
<keyword evidence="3" id="KW-1185">Reference proteome</keyword>
<evidence type="ECO:0000256" key="1">
    <source>
        <dbReference type="SAM" id="SignalP"/>
    </source>
</evidence>
<feature type="chain" id="PRO_5045260694" evidence="1">
    <location>
        <begin position="22"/>
        <end position="113"/>
    </location>
</feature>
<protein>
    <submittedName>
        <fullName evidence="2">Uncharacterized protein</fullName>
    </submittedName>
</protein>
<evidence type="ECO:0000313" key="2">
    <source>
        <dbReference type="EMBL" id="MFC7338239.1"/>
    </source>
</evidence>
<keyword evidence="1" id="KW-0732">Signal</keyword>
<dbReference type="Proteomes" id="UP001596472">
    <property type="component" value="Unassembled WGS sequence"/>
</dbReference>
<proteinExistence type="predicted"/>
<comment type="caution">
    <text evidence="2">The sequence shown here is derived from an EMBL/GenBank/DDBJ whole genome shotgun (WGS) entry which is preliminary data.</text>
</comment>